<protein>
    <recommendedName>
        <fullName evidence="3">Thioredoxin</fullName>
    </recommendedName>
</protein>
<gene>
    <name evidence="1" type="ORF">IX84_08690</name>
</gene>
<dbReference type="SUPFAM" id="SSF52833">
    <property type="entry name" value="Thioredoxin-like"/>
    <property type="match status" value="1"/>
</dbReference>
<dbReference type="Proteomes" id="UP000029736">
    <property type="component" value="Unassembled WGS sequence"/>
</dbReference>
<dbReference type="EMBL" id="JPOS01000018">
    <property type="protein sequence ID" value="KGE88721.1"/>
    <property type="molecule type" value="Genomic_DNA"/>
</dbReference>
<reference evidence="1 2" key="1">
    <citation type="journal article" date="2014" name="Int. J. Syst. Evol. Microbiol.">
        <title>Phaeodactylibacter xiamenensis gen. nov., sp. nov., a member of the family Saprospiraceae isolated from the marine alga Phaeodactylum tricornutum.</title>
        <authorList>
            <person name="Chen Z.Jr."/>
            <person name="Lei X."/>
            <person name="Lai Q."/>
            <person name="Li Y."/>
            <person name="Zhang B."/>
            <person name="Zhang J."/>
            <person name="Zhang H."/>
            <person name="Yang L."/>
            <person name="Zheng W."/>
            <person name="Tian Y."/>
            <person name="Yu Z."/>
            <person name="Xu H.Jr."/>
            <person name="Zheng T."/>
        </authorList>
    </citation>
    <scope>NUCLEOTIDE SEQUENCE [LARGE SCALE GENOMIC DNA]</scope>
    <source>
        <strain evidence="1 2">KD52</strain>
    </source>
</reference>
<name>A0A098S9D2_9BACT</name>
<sequence>MKTIPASTLEQAMHYNKYRQLIEELRADGKTTGSNHSEAMLNYTDLNRTRMNRLDKTTRLTPETLEALEQLETPMTMLVLTEAWCGDAAQVIPVLNKIAEATPNLSLRLILRDEYPDIMDAFLTNGGRSIPKIIFLKGANRAVTGSWGPRPVAVQQIVMDYKTKLKTLEDEAAKKALQQTTMTETQKWYARDKTKSIQSEVIQALFQHQEALAQ</sequence>
<dbReference type="InterPro" id="IPR036249">
    <property type="entry name" value="Thioredoxin-like_sf"/>
</dbReference>
<dbReference type="OrthoDB" id="6120799at2"/>
<dbReference type="AlphaFoldDB" id="A0A098S9D2"/>
<dbReference type="Pfam" id="PF14595">
    <property type="entry name" value="Thioredoxin_9"/>
    <property type="match status" value="1"/>
</dbReference>
<evidence type="ECO:0008006" key="3">
    <source>
        <dbReference type="Google" id="ProtNLM"/>
    </source>
</evidence>
<keyword evidence="2" id="KW-1185">Reference proteome</keyword>
<comment type="caution">
    <text evidence="1">The sequence shown here is derived from an EMBL/GenBank/DDBJ whole genome shotgun (WGS) entry which is preliminary data.</text>
</comment>
<evidence type="ECO:0000313" key="1">
    <source>
        <dbReference type="EMBL" id="KGE88721.1"/>
    </source>
</evidence>
<dbReference type="STRING" id="1524460.IX84_08690"/>
<organism evidence="1 2">
    <name type="scientific">Phaeodactylibacter xiamenensis</name>
    <dbReference type="NCBI Taxonomy" id="1524460"/>
    <lineage>
        <taxon>Bacteria</taxon>
        <taxon>Pseudomonadati</taxon>
        <taxon>Bacteroidota</taxon>
        <taxon>Saprospiria</taxon>
        <taxon>Saprospirales</taxon>
        <taxon>Haliscomenobacteraceae</taxon>
        <taxon>Phaeodactylibacter</taxon>
    </lineage>
</organism>
<dbReference type="RefSeq" id="WP_044218579.1">
    <property type="nucleotide sequence ID" value="NZ_JBKAGJ010000018.1"/>
</dbReference>
<proteinExistence type="predicted"/>
<dbReference type="Gene3D" id="3.40.30.10">
    <property type="entry name" value="Glutaredoxin"/>
    <property type="match status" value="1"/>
</dbReference>
<accession>A0A098S9D2</accession>
<evidence type="ECO:0000313" key="2">
    <source>
        <dbReference type="Proteomes" id="UP000029736"/>
    </source>
</evidence>